<feature type="region of interest" description="Disordered" evidence="1">
    <location>
        <begin position="15"/>
        <end position="44"/>
    </location>
</feature>
<protein>
    <submittedName>
        <fullName evidence="2">Uncharacterized protein</fullName>
    </submittedName>
</protein>
<reference evidence="2" key="1">
    <citation type="submission" date="2016-10" db="EMBL/GenBank/DDBJ databases">
        <title>Sequence of Gallionella enrichment culture.</title>
        <authorList>
            <person name="Poehlein A."/>
            <person name="Muehling M."/>
            <person name="Daniel R."/>
        </authorList>
    </citation>
    <scope>NUCLEOTIDE SEQUENCE</scope>
</reference>
<dbReference type="AlphaFoldDB" id="A0A1J5Q1U9"/>
<comment type="caution">
    <text evidence="2">The sequence shown here is derived from an EMBL/GenBank/DDBJ whole genome shotgun (WGS) entry which is preliminary data.</text>
</comment>
<accession>A0A1J5Q1U9</accession>
<sequence length="91" mass="9370">MPTRRPRTVIAIPLSGEPLASVDPASNPTSMSEHTSAGPNSSAILTRNGARKIISVMPNDAPMKAAITVMPSAVPPLPCLVSGKPSRQVTA</sequence>
<feature type="compositionally biased region" description="Polar residues" evidence="1">
    <location>
        <begin position="24"/>
        <end position="44"/>
    </location>
</feature>
<proteinExistence type="predicted"/>
<evidence type="ECO:0000256" key="1">
    <source>
        <dbReference type="SAM" id="MobiDB-lite"/>
    </source>
</evidence>
<dbReference type="EMBL" id="MLJW01002711">
    <property type="protein sequence ID" value="OIQ73860.1"/>
    <property type="molecule type" value="Genomic_DNA"/>
</dbReference>
<gene>
    <name evidence="2" type="ORF">GALL_444990</name>
</gene>
<organism evidence="2">
    <name type="scientific">mine drainage metagenome</name>
    <dbReference type="NCBI Taxonomy" id="410659"/>
    <lineage>
        <taxon>unclassified sequences</taxon>
        <taxon>metagenomes</taxon>
        <taxon>ecological metagenomes</taxon>
    </lineage>
</organism>
<name>A0A1J5Q1U9_9ZZZZ</name>
<evidence type="ECO:0000313" key="2">
    <source>
        <dbReference type="EMBL" id="OIQ73860.1"/>
    </source>
</evidence>